<organism evidence="2">
    <name type="scientific">Eucampia antarctica</name>
    <dbReference type="NCBI Taxonomy" id="49252"/>
    <lineage>
        <taxon>Eukaryota</taxon>
        <taxon>Sar</taxon>
        <taxon>Stramenopiles</taxon>
        <taxon>Ochrophyta</taxon>
        <taxon>Bacillariophyta</taxon>
        <taxon>Mediophyceae</taxon>
        <taxon>Biddulphiophycidae</taxon>
        <taxon>Hemiaulales</taxon>
        <taxon>Hemiaulaceae</taxon>
        <taxon>Eucampia</taxon>
    </lineage>
</organism>
<proteinExistence type="predicted"/>
<dbReference type="PANTHER" id="PTHR32301:SF6">
    <property type="entry name" value="GOLVESIN-RELATED"/>
    <property type="match status" value="1"/>
</dbReference>
<accession>A0A7S2R4W6</accession>
<dbReference type="EMBL" id="HBHI01007384">
    <property type="protein sequence ID" value="CAD9660448.1"/>
    <property type="molecule type" value="Transcribed_RNA"/>
</dbReference>
<evidence type="ECO:0000256" key="1">
    <source>
        <dbReference type="SAM" id="Phobius"/>
    </source>
</evidence>
<evidence type="ECO:0008006" key="3">
    <source>
        <dbReference type="Google" id="ProtNLM"/>
    </source>
</evidence>
<evidence type="ECO:0000313" key="2">
    <source>
        <dbReference type="EMBL" id="CAD9660448.1"/>
    </source>
</evidence>
<dbReference type="Gene3D" id="3.40.50.300">
    <property type="entry name" value="P-loop containing nucleotide triphosphate hydrolases"/>
    <property type="match status" value="1"/>
</dbReference>
<dbReference type="InterPro" id="IPR027417">
    <property type="entry name" value="P-loop_NTPase"/>
</dbReference>
<keyword evidence="1" id="KW-0472">Membrane</keyword>
<reference evidence="2" key="1">
    <citation type="submission" date="2021-01" db="EMBL/GenBank/DDBJ databases">
        <authorList>
            <person name="Corre E."/>
            <person name="Pelletier E."/>
            <person name="Niang G."/>
            <person name="Scheremetjew M."/>
            <person name="Finn R."/>
            <person name="Kale V."/>
            <person name="Holt S."/>
            <person name="Cochrane G."/>
            <person name="Meng A."/>
            <person name="Brown T."/>
            <person name="Cohen L."/>
        </authorList>
    </citation>
    <scope>NUCLEOTIDE SEQUENCE</scope>
    <source>
        <strain evidence="2">CCMP1452</strain>
    </source>
</reference>
<sequence length="471" mass="53336">MEGMEFRDIPVGVRDNELNSDVEMIPLSDNSYVDSNDDDDCEPMLKSKVDQTDDGLQKSNRWLFIWLSICLTIAISATSAVIVTVRKPTNPTLYVPDMPPVTKSTVVSNEEISSTEVPEVTIDLISPTEVLNEEISKAKGSEDWENDRELEEMIREKMKPKEFQFIVKDVNDTVIPGAENAKLSYMPAKQFAHLHHMKTGGTSMDGVINCGARRLGKVLKEKVVQGKLSECSFNNFQKCMNDESPSCAGRIDKSSVMSYCAPLYAVQKFNWLDADIITVLRDPVDRVWSQFRFMTSHCYRCTPLLDIYKMIDNSTINEFLCPGLGGKSCKSICVPQILNHQSRNLILSYLDDDTESMDAEEKLHEAIENLKTKFTLIGITEELETYRKFVGHTFPWLSENYMDSPMTCKLKHRNASPGNNRCGANGGHWELPAHPDEETRKAIIAHNQVDVKLYEAAKKYFAVQKRVFDSL</sequence>
<dbReference type="InterPro" id="IPR053259">
    <property type="entry name" value="Golvesin-related_Golgi"/>
</dbReference>
<keyword evidence="1" id="KW-1133">Transmembrane helix</keyword>
<protein>
    <recommendedName>
        <fullName evidence="3">Sulfotransferase domain-containing protein</fullName>
    </recommendedName>
</protein>
<dbReference type="PANTHER" id="PTHR32301">
    <property type="entry name" value="COUNTIN RECEPTOR CNR3-RELATED"/>
    <property type="match status" value="1"/>
</dbReference>
<name>A0A7S2R4W6_9STRA</name>
<dbReference type="AlphaFoldDB" id="A0A7S2R4W6"/>
<gene>
    <name evidence="2" type="ORF">EANT1437_LOCUS3769</name>
</gene>
<dbReference type="SUPFAM" id="SSF52540">
    <property type="entry name" value="P-loop containing nucleoside triphosphate hydrolases"/>
    <property type="match status" value="1"/>
</dbReference>
<feature type="transmembrane region" description="Helical" evidence="1">
    <location>
        <begin position="63"/>
        <end position="85"/>
    </location>
</feature>
<keyword evidence="1" id="KW-0812">Transmembrane</keyword>